<dbReference type="Proteomes" id="UP000192727">
    <property type="component" value="Chromosome"/>
</dbReference>
<gene>
    <name evidence="1" type="ORF">B7C51_14140</name>
</gene>
<dbReference type="AlphaFoldDB" id="A0A1U9YPK1"/>
<accession>A0A1U9YPK1</accession>
<name>A0A1U9YPK1_9BACL</name>
<evidence type="ECO:0000313" key="1">
    <source>
        <dbReference type="EMBL" id="ARF68697.1"/>
    </source>
</evidence>
<sequence>MKIETTRIVKLMFFVVGPVAYVLSFILYHLIFNRPTNWIEVLAVTAIFYVCMIVVYFITRKKIVNDLEKLKK</sequence>
<protein>
    <submittedName>
        <fullName evidence="1">Uncharacterized protein</fullName>
    </submittedName>
</protein>
<evidence type="ECO:0000313" key="2">
    <source>
        <dbReference type="Proteomes" id="UP000192727"/>
    </source>
</evidence>
<organism evidence="1 2">
    <name type="scientific">Paenibacillus larvae subsp. pulvifaciens</name>
    <dbReference type="NCBI Taxonomy" id="1477"/>
    <lineage>
        <taxon>Bacteria</taxon>
        <taxon>Bacillati</taxon>
        <taxon>Bacillota</taxon>
        <taxon>Bacilli</taxon>
        <taxon>Bacillales</taxon>
        <taxon>Paenibacillaceae</taxon>
        <taxon>Paenibacillus</taxon>
    </lineage>
</organism>
<proteinExistence type="predicted"/>
<reference evidence="1 2" key="1">
    <citation type="submission" date="2017-03" db="EMBL/GenBank/DDBJ databases">
        <title>Paenibacillus larvae genome sequencing.</title>
        <authorList>
            <person name="Dingman D.W."/>
        </authorList>
    </citation>
    <scope>NUCLEOTIDE SEQUENCE [LARGE SCALE GENOMIC DNA]</scope>
    <source>
        <strain evidence="1 2">SAG 10367</strain>
    </source>
</reference>
<dbReference type="EMBL" id="CP020557">
    <property type="protein sequence ID" value="ARF68697.1"/>
    <property type="molecule type" value="Genomic_DNA"/>
</dbReference>